<keyword evidence="1" id="KW-0812">Transmembrane</keyword>
<sequence>MGKVEQQKRKGCFAQCMEPILCSCYGCMARLLTNVFLVVLTCFLVYVGFLHFLRGKEAGEAFKNAFRDFAGIFWSSSGSK</sequence>
<evidence type="ECO:0000313" key="3">
    <source>
        <dbReference type="Proteomes" id="UP000075920"/>
    </source>
</evidence>
<organism evidence="2 3">
    <name type="scientific">Anopheles minimus</name>
    <dbReference type="NCBI Taxonomy" id="112268"/>
    <lineage>
        <taxon>Eukaryota</taxon>
        <taxon>Metazoa</taxon>
        <taxon>Ecdysozoa</taxon>
        <taxon>Arthropoda</taxon>
        <taxon>Hexapoda</taxon>
        <taxon>Insecta</taxon>
        <taxon>Pterygota</taxon>
        <taxon>Neoptera</taxon>
        <taxon>Endopterygota</taxon>
        <taxon>Diptera</taxon>
        <taxon>Nematocera</taxon>
        <taxon>Culicoidea</taxon>
        <taxon>Culicidae</taxon>
        <taxon>Anophelinae</taxon>
        <taxon>Anopheles</taxon>
    </lineage>
</organism>
<evidence type="ECO:0000313" key="2">
    <source>
        <dbReference type="EnsemblMetazoa" id="AMIN008864-PA"/>
    </source>
</evidence>
<dbReference type="AlphaFoldDB" id="A0A182WER8"/>
<accession>A0A182WER8</accession>
<keyword evidence="1" id="KW-1133">Transmembrane helix</keyword>
<evidence type="ECO:0000256" key="1">
    <source>
        <dbReference type="SAM" id="Phobius"/>
    </source>
</evidence>
<keyword evidence="1" id="KW-0472">Membrane</keyword>
<protein>
    <submittedName>
        <fullName evidence="2">Uncharacterized protein</fullName>
    </submittedName>
</protein>
<keyword evidence="3" id="KW-1185">Reference proteome</keyword>
<dbReference type="Proteomes" id="UP000075920">
    <property type="component" value="Unassembled WGS sequence"/>
</dbReference>
<reference evidence="3" key="1">
    <citation type="submission" date="2013-03" db="EMBL/GenBank/DDBJ databases">
        <title>The Genome Sequence of Anopheles minimus MINIMUS1.</title>
        <authorList>
            <consortium name="The Broad Institute Genomics Platform"/>
            <person name="Neafsey D.E."/>
            <person name="Walton C."/>
            <person name="Walker B."/>
            <person name="Young S.K."/>
            <person name="Zeng Q."/>
            <person name="Gargeya S."/>
            <person name="Fitzgerald M."/>
            <person name="Haas B."/>
            <person name="Abouelleil A."/>
            <person name="Allen A.W."/>
            <person name="Alvarado L."/>
            <person name="Arachchi H.M."/>
            <person name="Berlin A.M."/>
            <person name="Chapman S.B."/>
            <person name="Gainer-Dewar J."/>
            <person name="Goldberg J."/>
            <person name="Griggs A."/>
            <person name="Gujja S."/>
            <person name="Hansen M."/>
            <person name="Howarth C."/>
            <person name="Imamovic A."/>
            <person name="Ireland A."/>
            <person name="Larimer J."/>
            <person name="McCowan C."/>
            <person name="Murphy C."/>
            <person name="Pearson M."/>
            <person name="Poon T.W."/>
            <person name="Priest M."/>
            <person name="Roberts A."/>
            <person name="Saif S."/>
            <person name="Shea T."/>
            <person name="Sisk P."/>
            <person name="Sykes S."/>
            <person name="Wortman J."/>
            <person name="Nusbaum C."/>
            <person name="Birren B."/>
        </authorList>
    </citation>
    <scope>NUCLEOTIDE SEQUENCE [LARGE SCALE GENOMIC DNA]</scope>
    <source>
        <strain evidence="3">MINIMUS1</strain>
    </source>
</reference>
<feature type="transmembrane region" description="Helical" evidence="1">
    <location>
        <begin position="35"/>
        <end position="53"/>
    </location>
</feature>
<name>A0A182WER8_9DIPT</name>
<dbReference type="EnsemblMetazoa" id="AMIN008864-RA">
    <property type="protein sequence ID" value="AMIN008864-PA"/>
    <property type="gene ID" value="AMIN008864"/>
</dbReference>
<reference evidence="2" key="2">
    <citation type="submission" date="2020-05" db="UniProtKB">
        <authorList>
            <consortium name="EnsemblMetazoa"/>
        </authorList>
    </citation>
    <scope>IDENTIFICATION</scope>
    <source>
        <strain evidence="2">MINIMUS1</strain>
    </source>
</reference>
<proteinExistence type="predicted"/>
<dbReference type="VEuPathDB" id="VectorBase:AMIN008864"/>